<feature type="region of interest" description="Disordered" evidence="1">
    <location>
        <begin position="356"/>
        <end position="420"/>
    </location>
</feature>
<dbReference type="OrthoDB" id="272271at2759"/>
<dbReference type="PANTHER" id="PTHR35392:SF3">
    <property type="entry name" value="ZN(2)-C6 FUNGAL-TYPE DOMAIN-CONTAINING PROTEIN"/>
    <property type="match status" value="1"/>
</dbReference>
<feature type="compositionally biased region" description="Low complexity" evidence="1">
    <location>
        <begin position="390"/>
        <end position="400"/>
    </location>
</feature>
<protein>
    <submittedName>
        <fullName evidence="2">Podospora anserina S mat+ genomic DNA chromosome 3, supercontig 3</fullName>
    </submittedName>
</protein>
<dbReference type="STRING" id="515849.B2AD38"/>
<dbReference type="RefSeq" id="XP_001903578.1">
    <property type="nucleotide sequence ID" value="XM_001903543.1"/>
</dbReference>
<dbReference type="KEGG" id="pan:PODANSg593"/>
<reference evidence="4" key="3">
    <citation type="journal article" date="2014" name="Genetics">
        <title>Maintaining two mating types: Structure of the mating type locus and its role in heterokaryosis in Podospora anserina.</title>
        <authorList>
            <person name="Grognet P."/>
            <person name="Bidard F."/>
            <person name="Kuchly C."/>
            <person name="Tong L.C.H."/>
            <person name="Coppin E."/>
            <person name="Benkhali J.A."/>
            <person name="Couloux A."/>
            <person name="Wincker P."/>
            <person name="Debuchy R."/>
            <person name="Silar P."/>
        </authorList>
    </citation>
    <scope>GENOME REANNOTATION</scope>
    <source>
        <strain evidence="4">S / ATCC MYA-4624 / DSM 980 / FGSC 10383</strain>
    </source>
</reference>
<dbReference type="EMBL" id="FO904938">
    <property type="protein sequence ID" value="CDP27708.1"/>
    <property type="molecule type" value="Genomic_DNA"/>
</dbReference>
<dbReference type="PANTHER" id="PTHR35392">
    <property type="entry name" value="ZN(II)2CYS6 TRANSCRIPTION FACTOR (EUROFUNG)-RELATED-RELATED"/>
    <property type="match status" value="1"/>
</dbReference>
<dbReference type="AlphaFoldDB" id="B2AD38"/>
<organism evidence="2">
    <name type="scientific">Podospora anserina (strain S / ATCC MYA-4624 / DSM 980 / FGSC 10383)</name>
    <name type="common">Pleurage anserina</name>
    <dbReference type="NCBI Taxonomy" id="515849"/>
    <lineage>
        <taxon>Eukaryota</taxon>
        <taxon>Fungi</taxon>
        <taxon>Dikarya</taxon>
        <taxon>Ascomycota</taxon>
        <taxon>Pezizomycotina</taxon>
        <taxon>Sordariomycetes</taxon>
        <taxon>Sordariomycetidae</taxon>
        <taxon>Sordariales</taxon>
        <taxon>Podosporaceae</taxon>
        <taxon>Podospora</taxon>
        <taxon>Podospora anserina</taxon>
    </lineage>
</organism>
<dbReference type="InterPro" id="IPR052973">
    <property type="entry name" value="Fungal_sec-metab_reg_TF"/>
</dbReference>
<feature type="compositionally biased region" description="Polar residues" evidence="1">
    <location>
        <begin position="322"/>
        <end position="341"/>
    </location>
</feature>
<dbReference type="Proteomes" id="UP000001197">
    <property type="component" value="Chromosome 3"/>
</dbReference>
<evidence type="ECO:0000256" key="1">
    <source>
        <dbReference type="SAM" id="MobiDB-lite"/>
    </source>
</evidence>
<dbReference type="VEuPathDB" id="FungiDB:PODANS_3_10510"/>
<sequence>MRTHGTGKAPINKRRQPQLPIASSRNPLKQTAPSPLASLTSGCNTSARQETAQVQVFERKFGFDVAAMCDSIGCVCWGVVDGRFGFSAPVSTRSAVGSFVDRFRWALPTGHDWPRPLHIPRDHHSGQGPRRVRPYYPEPHQDINSLNNLNFLLGYHLASLPSSDQQSPALLAALTMDFSGKDLEDIQRVAGLLNLTVDELLEQSRARTQLAEPATTPIQQQQQSLPLHSLQPQAGHSTWYQAHPLQNEHYRPPVEIDLESLEFEDDLAQLPQETSVSHLQGTTVELLNPRRSEYDCDVGIWDFEMVGDSFEFDNVRYRPGHEQSSSVSATPMQLDSESLSDNLREEPVIVDDASTDWALVPSPPDSQSSAMSPSSGSGEKRYPALAPKASRSSSHSVSEGSSHRVRKKRSPYEGSKKTDTHLTRQVHACVRCRMQRNRCIPDPSNPRGPCLTCQQRTVRMSRLPCLRYMVTDTILFRTGLDYMPFYRNHPMIGPNYGDFHLEREWVPGPSKYLCLGQIGSMSFKVELRQFVPPLNSGDVDLKNRPMYAVPWAVADPEAVVQSIHEYIDRGITRYMDAYLDDSDDLVWGIFQAAYRASIFPVPNEMLRKTLKLWVACRFVESKWRCWAAAGWADDDIKASNPQDPFYKDIDSLPPYLDYQVASIIIHRILSPLRKDVLRELQATFNVHSPNDWFISFLASFILLQNYEMQMLFQQQFASRRKARYLDMPLVRATNSGAKTILAHFHYCYKGQQLFTEGFNWNAPRVRRMARLDKEQTDFMAQCRDIVVKKGPVFEAINHTDEYHKKYWYTSQLFDPDWTPRDTLEHAPPAEMEA</sequence>
<dbReference type="GeneID" id="6187589"/>
<reference evidence="2" key="2">
    <citation type="submission" date="2008-07" db="EMBL/GenBank/DDBJ databases">
        <authorList>
            <person name="Genoscope - CEA"/>
        </authorList>
    </citation>
    <scope>NUCLEOTIDE SEQUENCE</scope>
    <source>
        <strain evidence="2">S mat+</strain>
    </source>
</reference>
<proteinExistence type="predicted"/>
<gene>
    <name evidence="2" type="ORF">PODANS_3_10510</name>
</gene>
<feature type="region of interest" description="Disordered" evidence="1">
    <location>
        <begin position="320"/>
        <end position="341"/>
    </location>
</feature>
<reference evidence="2 4" key="1">
    <citation type="journal article" date="2008" name="Genome Biol.">
        <title>The genome sequence of the model ascomycete fungus Podospora anserina.</title>
        <authorList>
            <person name="Espagne E."/>
            <person name="Lespinet O."/>
            <person name="Malagnac F."/>
            <person name="Da Silva C."/>
            <person name="Jaillon O."/>
            <person name="Porcel B.M."/>
            <person name="Couloux A."/>
            <person name="Aury J.-M."/>
            <person name="Segurens B."/>
            <person name="Poulain J."/>
            <person name="Anthouard V."/>
            <person name="Grossetete S."/>
            <person name="Khalili H."/>
            <person name="Coppin E."/>
            <person name="Dequard-Chablat M."/>
            <person name="Picard M."/>
            <person name="Contamine V."/>
            <person name="Arnaise S."/>
            <person name="Bourdais A."/>
            <person name="Berteaux-Lecellier V."/>
            <person name="Gautheret D."/>
            <person name="de Vries R.P."/>
            <person name="Battaglia E."/>
            <person name="Coutinho P.M."/>
            <person name="Danchin E.G.J."/>
            <person name="Henrissat B."/>
            <person name="El Khoury R."/>
            <person name="Sainsard-Chanet A."/>
            <person name="Boivin A."/>
            <person name="Pinan-Lucarre B."/>
            <person name="Sellem C.H."/>
            <person name="Debuchy R."/>
            <person name="Wincker P."/>
            <person name="Weissenbach J."/>
            <person name="Silar P."/>
        </authorList>
    </citation>
    <scope>NUCLEOTIDE SEQUENCE [LARGE SCALE GENOMIC DNA]</scope>
    <source>
        <strain evidence="4">S / ATCC MYA-4624 / DSM 980 / FGSC 10383</strain>
        <strain evidence="2">S mat+</strain>
    </source>
</reference>
<feature type="compositionally biased region" description="Basic residues" evidence="1">
    <location>
        <begin position="1"/>
        <end position="16"/>
    </location>
</feature>
<dbReference type="HOGENOM" id="CLU_340686_0_0_1"/>
<feature type="compositionally biased region" description="Low complexity" evidence="1">
    <location>
        <begin position="365"/>
        <end position="377"/>
    </location>
</feature>
<feature type="compositionally biased region" description="Polar residues" evidence="1">
    <location>
        <begin position="21"/>
        <end position="44"/>
    </location>
</feature>
<dbReference type="eggNOG" id="ENOG502S5SN">
    <property type="taxonomic scope" value="Eukaryota"/>
</dbReference>
<name>B2AD38_PODAN</name>
<feature type="compositionally biased region" description="Basic and acidic residues" evidence="1">
    <location>
        <begin position="410"/>
        <end position="420"/>
    </location>
</feature>
<evidence type="ECO:0000313" key="3">
    <source>
        <dbReference type="EMBL" id="CDP27708.1"/>
    </source>
</evidence>
<dbReference type="EMBL" id="CU633453">
    <property type="protein sequence ID" value="CAP61353.1"/>
    <property type="molecule type" value="Genomic_DNA"/>
</dbReference>
<reference evidence="3" key="4">
    <citation type="submission" date="2015-04" db="EMBL/GenBank/DDBJ databases">
        <title>Maintaining two mating types: Structure of the mating type locus and its role in heterokaryosis in Podospora anserina.</title>
        <authorList>
            <person name="Grognet P."/>
            <person name="Bidard F."/>
            <person name="Kuchly C."/>
            <person name="Chan Ho Tong L."/>
            <person name="Coppin E."/>
            <person name="Ait Benkhali J."/>
            <person name="Couloux A."/>
            <person name="Wincker P."/>
            <person name="Debuchy R."/>
            <person name="Silar P."/>
        </authorList>
    </citation>
    <scope>NUCLEOTIDE SEQUENCE</scope>
</reference>
<evidence type="ECO:0000313" key="2">
    <source>
        <dbReference type="EMBL" id="CAP61353.1"/>
    </source>
</evidence>
<feature type="region of interest" description="Disordered" evidence="1">
    <location>
        <begin position="1"/>
        <end position="44"/>
    </location>
</feature>
<accession>B2AD38</accession>
<evidence type="ECO:0000313" key="4">
    <source>
        <dbReference type="Proteomes" id="UP000001197"/>
    </source>
</evidence>
<keyword evidence="4" id="KW-1185">Reference proteome</keyword>